<evidence type="ECO:0000313" key="1">
    <source>
        <dbReference type="EMBL" id="PPT79507.1"/>
    </source>
</evidence>
<protein>
    <recommendedName>
        <fullName evidence="3">UDP-N-acetylglucosamine kinase</fullName>
    </recommendedName>
</protein>
<dbReference type="SUPFAM" id="SSF52540">
    <property type="entry name" value="P-loop containing nucleoside triphosphate hydrolases"/>
    <property type="match status" value="1"/>
</dbReference>
<evidence type="ECO:0000313" key="2">
    <source>
        <dbReference type="Proteomes" id="UP000239898"/>
    </source>
</evidence>
<gene>
    <name evidence="1" type="ORF">XthCFBP4691_18785</name>
</gene>
<reference evidence="1 2" key="1">
    <citation type="submission" date="2016-08" db="EMBL/GenBank/DDBJ databases">
        <title>Evolution of the type three secretion system and type three effector repertoires in Xanthomonas.</title>
        <authorList>
            <person name="Merda D."/>
            <person name="Briand M."/>
            <person name="Bosis E."/>
            <person name="Rousseau C."/>
            <person name="Portier P."/>
            <person name="Jacques M.-A."/>
            <person name="Fischer-Le Saux M."/>
        </authorList>
    </citation>
    <scope>NUCLEOTIDE SEQUENCE [LARGE SCALE GENOMIC DNA]</scope>
    <source>
        <strain evidence="1 2">CFBP 4691</strain>
    </source>
</reference>
<dbReference type="InterPro" id="IPR027417">
    <property type="entry name" value="P-loop_NTPase"/>
</dbReference>
<evidence type="ECO:0008006" key="3">
    <source>
        <dbReference type="Google" id="ProtNLM"/>
    </source>
</evidence>
<dbReference type="PANTHER" id="PTHR39206:SF1">
    <property type="entry name" value="SLL8004 PROTEIN"/>
    <property type="match status" value="1"/>
</dbReference>
<comment type="caution">
    <text evidence="1">The sequence shown here is derived from an EMBL/GenBank/DDBJ whole genome shotgun (WGS) entry which is preliminary data.</text>
</comment>
<dbReference type="OrthoDB" id="9791543at2"/>
<dbReference type="Gene3D" id="3.40.50.300">
    <property type="entry name" value="P-loop containing nucleotide triphosphate hydrolases"/>
    <property type="match status" value="1"/>
</dbReference>
<name>A0A2S6ZB02_9XANT</name>
<accession>A0A2S6ZB02</accession>
<dbReference type="AlphaFoldDB" id="A0A2S6ZB02"/>
<sequence>MGRILVLAGVNGAGKSSLLGMMLREDGANWFNPDSFTQALVEAGWPLDEANAAAWQEGVRRLRQAIADGTDHAFETTLGAKTIPRLLREACDLHGVTVWFCGLESVELHIERVAARVAAGGHDIAEDKIRGRYDSSRANLIALIPYLAALRAYDNSRPPDAEGLVEPLLVLDMGREGIRYPETPEDLEQTPQWAKAIVMAALDARPPDRVERSLG</sequence>
<proteinExistence type="predicted"/>
<keyword evidence="2" id="KW-1185">Reference proteome</keyword>
<dbReference type="RefSeq" id="WP_128421779.1">
    <property type="nucleotide sequence ID" value="NZ_CP049017.1"/>
</dbReference>
<dbReference type="Proteomes" id="UP000239898">
    <property type="component" value="Unassembled WGS sequence"/>
</dbReference>
<organism evidence="1 2">
    <name type="scientific">Xanthomonas theicola</name>
    <dbReference type="NCBI Taxonomy" id="56464"/>
    <lineage>
        <taxon>Bacteria</taxon>
        <taxon>Pseudomonadati</taxon>
        <taxon>Pseudomonadota</taxon>
        <taxon>Gammaproteobacteria</taxon>
        <taxon>Lysobacterales</taxon>
        <taxon>Lysobacteraceae</taxon>
        <taxon>Xanthomonas</taxon>
    </lineage>
</organism>
<dbReference type="PANTHER" id="PTHR39206">
    <property type="entry name" value="SLL8004 PROTEIN"/>
    <property type="match status" value="1"/>
</dbReference>
<dbReference type="EMBL" id="MIGX01000162">
    <property type="protein sequence ID" value="PPT79507.1"/>
    <property type="molecule type" value="Genomic_DNA"/>
</dbReference>